<dbReference type="AlphaFoldDB" id="N9PZ68"/>
<reference evidence="1 2" key="1">
    <citation type="submission" date="2013-02" db="EMBL/GenBank/DDBJ databases">
        <title>The Genome Sequence of Acinetobacter sp. NIPH 2168.</title>
        <authorList>
            <consortium name="The Broad Institute Genome Sequencing Platform"/>
            <consortium name="The Broad Institute Genome Sequencing Center for Infectious Disease"/>
            <person name="Cerqueira G."/>
            <person name="Feldgarden M."/>
            <person name="Courvalin P."/>
            <person name="Perichon B."/>
            <person name="Grillot-Courvalin C."/>
            <person name="Clermont D."/>
            <person name="Rocha E."/>
            <person name="Yoon E.-J."/>
            <person name="Nemec A."/>
            <person name="Walker B."/>
            <person name="Young S.K."/>
            <person name="Zeng Q."/>
            <person name="Gargeya S."/>
            <person name="Fitzgerald M."/>
            <person name="Haas B."/>
            <person name="Abouelleil A."/>
            <person name="Alvarado L."/>
            <person name="Arachchi H.M."/>
            <person name="Berlin A.M."/>
            <person name="Chapman S.B."/>
            <person name="Dewar J."/>
            <person name="Goldberg J."/>
            <person name="Griggs A."/>
            <person name="Gujja S."/>
            <person name="Hansen M."/>
            <person name="Howarth C."/>
            <person name="Imamovic A."/>
            <person name="Larimer J."/>
            <person name="McCowan C."/>
            <person name="Murphy C."/>
            <person name="Neiman D."/>
            <person name="Pearson M."/>
            <person name="Priest M."/>
            <person name="Roberts A."/>
            <person name="Saif S."/>
            <person name="Shea T."/>
            <person name="Sisk P."/>
            <person name="Sykes S."/>
            <person name="Wortman J."/>
            <person name="Nusbaum C."/>
            <person name="Birren B."/>
        </authorList>
    </citation>
    <scope>NUCLEOTIDE SEQUENCE [LARGE SCALE GENOMIC DNA]</scope>
    <source>
        <strain evidence="1 2">NIPH 2168</strain>
    </source>
</reference>
<sequence>MKILYILLIIIFLQACTGIKKDRVEGSEINVEKEVDRIFSDYNYDFKKGMNRGFANYYNVFIFKSDLSLLEFDNVKKNIEKKWRLVYTSEDQYVFCYDKYNQMTILYPRKMDYFDKFGQKLYVKSSSLDKWGVSLKYIKEGTSYCKDEKFN</sequence>
<evidence type="ECO:0008006" key="3">
    <source>
        <dbReference type="Google" id="ProtNLM"/>
    </source>
</evidence>
<dbReference type="Proteomes" id="UP000013173">
    <property type="component" value="Unassembled WGS sequence"/>
</dbReference>
<proteinExistence type="predicted"/>
<dbReference type="RefSeq" id="WP_005258237.1">
    <property type="nucleotide sequence ID" value="NZ_BMDR01000016.1"/>
</dbReference>
<dbReference type="EMBL" id="APRW01000009">
    <property type="protein sequence ID" value="ENX22996.1"/>
    <property type="molecule type" value="Genomic_DNA"/>
</dbReference>
<gene>
    <name evidence="1" type="ORF">F892_02239</name>
</gene>
<dbReference type="HOGENOM" id="CLU_143287_0_0_6"/>
<accession>N9PZ68</accession>
<evidence type="ECO:0000313" key="1">
    <source>
        <dbReference type="EMBL" id="ENX22996.1"/>
    </source>
</evidence>
<dbReference type="PROSITE" id="PS51257">
    <property type="entry name" value="PROKAR_LIPOPROTEIN"/>
    <property type="match status" value="1"/>
</dbReference>
<protein>
    <recommendedName>
        <fullName evidence="3">Lipoprotein</fullName>
    </recommendedName>
</protein>
<organism evidence="1 2">
    <name type="scientific">Acinetobacter vivianii</name>
    <dbReference type="NCBI Taxonomy" id="1776742"/>
    <lineage>
        <taxon>Bacteria</taxon>
        <taxon>Pseudomonadati</taxon>
        <taxon>Pseudomonadota</taxon>
        <taxon>Gammaproteobacteria</taxon>
        <taxon>Moraxellales</taxon>
        <taxon>Moraxellaceae</taxon>
        <taxon>Acinetobacter</taxon>
    </lineage>
</organism>
<name>N9PZ68_9GAMM</name>
<dbReference type="GeneID" id="303685475"/>
<keyword evidence="2" id="KW-1185">Reference proteome</keyword>
<evidence type="ECO:0000313" key="2">
    <source>
        <dbReference type="Proteomes" id="UP000013173"/>
    </source>
</evidence>
<comment type="caution">
    <text evidence="1">The sequence shown here is derived from an EMBL/GenBank/DDBJ whole genome shotgun (WGS) entry which is preliminary data.</text>
</comment>